<reference evidence="1 2" key="1">
    <citation type="journal article" date="2019" name="G3 (Bethesda)">
        <title>Sequencing of a Wild Apple (Malus baccata) Genome Unravels the Differences Between Cultivated and Wild Apple Species Regarding Disease Resistance and Cold Tolerance.</title>
        <authorList>
            <person name="Chen X."/>
        </authorList>
    </citation>
    <scope>NUCLEOTIDE SEQUENCE [LARGE SCALE GENOMIC DNA]</scope>
    <source>
        <strain evidence="2">cv. Shandingzi</strain>
        <tissue evidence="1">Leaves</tissue>
    </source>
</reference>
<dbReference type="AlphaFoldDB" id="A0A540MS55"/>
<evidence type="ECO:0000313" key="2">
    <source>
        <dbReference type="Proteomes" id="UP000315295"/>
    </source>
</evidence>
<dbReference type="EMBL" id="VIEB01000192">
    <property type="protein sequence ID" value="TQE01612.1"/>
    <property type="molecule type" value="Genomic_DNA"/>
</dbReference>
<evidence type="ECO:0000313" key="1">
    <source>
        <dbReference type="EMBL" id="TQE01612.1"/>
    </source>
</evidence>
<protein>
    <submittedName>
        <fullName evidence="1">Uncharacterized protein</fullName>
    </submittedName>
</protein>
<comment type="caution">
    <text evidence="1">The sequence shown here is derived from an EMBL/GenBank/DDBJ whole genome shotgun (WGS) entry which is preliminary data.</text>
</comment>
<accession>A0A540MS55</accession>
<proteinExistence type="predicted"/>
<gene>
    <name evidence="1" type="ORF">C1H46_012842</name>
</gene>
<dbReference type="Proteomes" id="UP000315295">
    <property type="component" value="Unassembled WGS sequence"/>
</dbReference>
<organism evidence="1 2">
    <name type="scientific">Malus baccata</name>
    <name type="common">Siberian crab apple</name>
    <name type="synonym">Pyrus baccata</name>
    <dbReference type="NCBI Taxonomy" id="106549"/>
    <lineage>
        <taxon>Eukaryota</taxon>
        <taxon>Viridiplantae</taxon>
        <taxon>Streptophyta</taxon>
        <taxon>Embryophyta</taxon>
        <taxon>Tracheophyta</taxon>
        <taxon>Spermatophyta</taxon>
        <taxon>Magnoliopsida</taxon>
        <taxon>eudicotyledons</taxon>
        <taxon>Gunneridae</taxon>
        <taxon>Pentapetalae</taxon>
        <taxon>rosids</taxon>
        <taxon>fabids</taxon>
        <taxon>Rosales</taxon>
        <taxon>Rosaceae</taxon>
        <taxon>Amygdaloideae</taxon>
        <taxon>Maleae</taxon>
        <taxon>Malus</taxon>
    </lineage>
</organism>
<keyword evidence="2" id="KW-1185">Reference proteome</keyword>
<sequence length="61" mass="6734">MAKKFGLETNNLLLGHEDNVQNLGPYQGCTLVRNAKLEIHLICLASELTTGELEVDWHGGK</sequence>
<name>A0A540MS55_MALBA</name>